<keyword evidence="12" id="KW-1185">Reference proteome</keyword>
<evidence type="ECO:0000256" key="4">
    <source>
        <dbReference type="ARBA" id="ARBA00022679"/>
    </source>
</evidence>
<dbReference type="SMART" id="SM00220">
    <property type="entry name" value="S_TKc"/>
    <property type="match status" value="1"/>
</dbReference>
<dbReference type="OMA" id="FPFQLDN"/>
<dbReference type="InterPro" id="IPR011009">
    <property type="entry name" value="Kinase-like_dom_sf"/>
</dbReference>
<dbReference type="AlphaFoldDB" id="A0AA38CXQ5"/>
<reference evidence="11 12" key="1">
    <citation type="journal article" date="2021" name="Nat. Plants">
        <title>The Taxus genome provides insights into paclitaxel biosynthesis.</title>
        <authorList>
            <person name="Xiong X."/>
            <person name="Gou J."/>
            <person name="Liao Q."/>
            <person name="Li Y."/>
            <person name="Zhou Q."/>
            <person name="Bi G."/>
            <person name="Li C."/>
            <person name="Du R."/>
            <person name="Wang X."/>
            <person name="Sun T."/>
            <person name="Guo L."/>
            <person name="Liang H."/>
            <person name="Lu P."/>
            <person name="Wu Y."/>
            <person name="Zhang Z."/>
            <person name="Ro D.K."/>
            <person name="Shang Y."/>
            <person name="Huang S."/>
            <person name="Yan J."/>
        </authorList>
    </citation>
    <scope>NUCLEOTIDE SEQUENCE [LARGE SCALE GENOMIC DNA]</scope>
    <source>
        <strain evidence="11">Ta-2019</strain>
    </source>
</reference>
<dbReference type="FunFam" id="3.30.200.20:FF:000545">
    <property type="entry name" value="CMGC family protein kinase"/>
    <property type="match status" value="1"/>
</dbReference>
<dbReference type="InterPro" id="IPR017441">
    <property type="entry name" value="Protein_kinase_ATP_BS"/>
</dbReference>
<feature type="non-terminal residue" evidence="11">
    <location>
        <position position="445"/>
    </location>
</feature>
<gene>
    <name evidence="11" type="ORF">KI387_008803</name>
</gene>
<feature type="domain" description="Protein kinase" evidence="10">
    <location>
        <begin position="1"/>
        <end position="280"/>
    </location>
</feature>
<dbReference type="PROSITE" id="PS50011">
    <property type="entry name" value="PROTEIN_KINASE_DOM"/>
    <property type="match status" value="1"/>
</dbReference>
<dbReference type="Proteomes" id="UP000824469">
    <property type="component" value="Unassembled WGS sequence"/>
</dbReference>
<protein>
    <recommendedName>
        <fullName evidence="10">Protein kinase domain-containing protein</fullName>
    </recommendedName>
</protein>
<dbReference type="InterPro" id="IPR000719">
    <property type="entry name" value="Prot_kinase_dom"/>
</dbReference>
<dbReference type="SUPFAM" id="SSF56112">
    <property type="entry name" value="Protein kinase-like (PK-like)"/>
    <property type="match status" value="1"/>
</dbReference>
<evidence type="ECO:0000256" key="1">
    <source>
        <dbReference type="ARBA" id="ARBA00006485"/>
    </source>
</evidence>
<dbReference type="Gene3D" id="3.30.200.20">
    <property type="entry name" value="Phosphorylase Kinase, domain 1"/>
    <property type="match status" value="1"/>
</dbReference>
<dbReference type="EMBL" id="JAHRHJ020000008">
    <property type="protein sequence ID" value="KAH9304399.1"/>
    <property type="molecule type" value="Genomic_DNA"/>
</dbReference>
<dbReference type="PANTHER" id="PTHR24055">
    <property type="entry name" value="MITOGEN-ACTIVATED PROTEIN KINASE"/>
    <property type="match status" value="1"/>
</dbReference>
<evidence type="ECO:0000313" key="12">
    <source>
        <dbReference type="Proteomes" id="UP000824469"/>
    </source>
</evidence>
<proteinExistence type="inferred from homology"/>
<evidence type="ECO:0000256" key="7">
    <source>
        <dbReference type="ARBA" id="ARBA00022840"/>
    </source>
</evidence>
<keyword evidence="3" id="KW-0597">Phosphoprotein</keyword>
<keyword evidence="2 9" id="KW-0723">Serine/threonine-protein kinase</keyword>
<evidence type="ECO:0000256" key="9">
    <source>
        <dbReference type="RuleBase" id="RU000304"/>
    </source>
</evidence>
<dbReference type="PROSITE" id="PS00107">
    <property type="entry name" value="PROTEIN_KINASE_ATP"/>
    <property type="match status" value="1"/>
</dbReference>
<dbReference type="InterPro" id="IPR050117">
    <property type="entry name" value="MAPK"/>
</dbReference>
<evidence type="ECO:0000259" key="10">
    <source>
        <dbReference type="PROSITE" id="PS50011"/>
    </source>
</evidence>
<evidence type="ECO:0000313" key="11">
    <source>
        <dbReference type="EMBL" id="KAH9304399.1"/>
    </source>
</evidence>
<organism evidence="11 12">
    <name type="scientific">Taxus chinensis</name>
    <name type="common">Chinese yew</name>
    <name type="synonym">Taxus wallichiana var. chinensis</name>
    <dbReference type="NCBI Taxonomy" id="29808"/>
    <lineage>
        <taxon>Eukaryota</taxon>
        <taxon>Viridiplantae</taxon>
        <taxon>Streptophyta</taxon>
        <taxon>Embryophyta</taxon>
        <taxon>Tracheophyta</taxon>
        <taxon>Spermatophyta</taxon>
        <taxon>Pinopsida</taxon>
        <taxon>Pinidae</taxon>
        <taxon>Conifers II</taxon>
        <taxon>Cupressales</taxon>
        <taxon>Taxaceae</taxon>
        <taxon>Taxus</taxon>
    </lineage>
</organism>
<dbReference type="Gene3D" id="1.10.510.10">
    <property type="entry name" value="Transferase(Phosphotransferase) domain 1"/>
    <property type="match status" value="1"/>
</dbReference>
<dbReference type="PROSITE" id="PS00108">
    <property type="entry name" value="PROTEIN_KINASE_ST"/>
    <property type="match status" value="1"/>
</dbReference>
<evidence type="ECO:0000256" key="6">
    <source>
        <dbReference type="ARBA" id="ARBA00022777"/>
    </source>
</evidence>
<dbReference type="InterPro" id="IPR008271">
    <property type="entry name" value="Ser/Thr_kinase_AS"/>
</dbReference>
<dbReference type="CDD" id="cd07830">
    <property type="entry name" value="STKc_MAK_like"/>
    <property type="match status" value="1"/>
</dbReference>
<sequence>YMVIKELGDGTYGNVWKALNQQTNEIVAIKKMKRKFLSWEQCITLREVQCLMKLSHPNIIKLKEVIRENFELFFVFEYMEYNLYQIMKDRFTPFSETEIINFCYQMLQGLSYMHRNDYFHRDLKPENILVTNDTIKIADFGLAREVLSHPPYTDYVSTRWYRAPEVLLQSPTYTTAIDMWAVGAILAELFTLQPLFPGESELDEIYKICGVLGTPDYDSWPEGMQLAAAMNFNFPQFQPTNLSALVPRASPEAIDLIMRLCSWDSRRRPTAEQALNHPFFHIGISIPLSLGELFKANNYAAEADPEIHSKKSQEAQYGEGESGVECFLGLTLGIKPSVGHFGGKGSQDSDAVKQEVGSSTKCRAILPLFPTSPRSNAIPVKSSLPSAYTMNSQVVRPSIAAPAAAITISTLQPSILDNYKFFGSSVGLASQFGRGSFPFQLDNHV</sequence>
<comment type="similarity">
    <text evidence="1">Belongs to the protein kinase superfamily. CMGC Ser/Thr protein kinase family. CDC2/CDKX subfamily.</text>
</comment>
<dbReference type="GO" id="GO:0005524">
    <property type="term" value="F:ATP binding"/>
    <property type="evidence" value="ECO:0007669"/>
    <property type="project" value="UniProtKB-UniRule"/>
</dbReference>
<keyword evidence="4" id="KW-0808">Transferase</keyword>
<evidence type="ECO:0000256" key="5">
    <source>
        <dbReference type="ARBA" id="ARBA00022741"/>
    </source>
</evidence>
<evidence type="ECO:0000256" key="8">
    <source>
        <dbReference type="PROSITE-ProRule" id="PRU10141"/>
    </source>
</evidence>
<dbReference type="Pfam" id="PF00069">
    <property type="entry name" value="Pkinase"/>
    <property type="match status" value="1"/>
</dbReference>
<evidence type="ECO:0000256" key="3">
    <source>
        <dbReference type="ARBA" id="ARBA00022553"/>
    </source>
</evidence>
<keyword evidence="5 8" id="KW-0547">Nucleotide-binding</keyword>
<feature type="binding site" evidence="8">
    <location>
        <position position="31"/>
    </location>
    <ligand>
        <name>ATP</name>
        <dbReference type="ChEBI" id="CHEBI:30616"/>
    </ligand>
</feature>
<evidence type="ECO:0000256" key="2">
    <source>
        <dbReference type="ARBA" id="ARBA00022527"/>
    </source>
</evidence>
<comment type="caution">
    <text evidence="11">The sequence shown here is derived from an EMBL/GenBank/DDBJ whole genome shotgun (WGS) entry which is preliminary data.</text>
</comment>
<name>A0AA38CXQ5_TAXCH</name>
<accession>A0AA38CXQ5</accession>
<keyword evidence="7 8" id="KW-0067">ATP-binding</keyword>
<dbReference type="FunFam" id="1.10.510.10:FF:000104">
    <property type="entry name" value="serine/threonine-protein kinase MAK isoform X1"/>
    <property type="match status" value="1"/>
</dbReference>
<keyword evidence="6" id="KW-0418">Kinase</keyword>
<dbReference type="GO" id="GO:0004674">
    <property type="term" value="F:protein serine/threonine kinase activity"/>
    <property type="evidence" value="ECO:0007669"/>
    <property type="project" value="UniProtKB-KW"/>
</dbReference>